<dbReference type="AlphaFoldDB" id="A0A565APH2"/>
<evidence type="ECO:0000313" key="3">
    <source>
        <dbReference type="Proteomes" id="UP000489600"/>
    </source>
</evidence>
<evidence type="ECO:0000313" key="2">
    <source>
        <dbReference type="EMBL" id="VVA90793.1"/>
    </source>
</evidence>
<organism evidence="2 3">
    <name type="scientific">Arabis nemorensis</name>
    <dbReference type="NCBI Taxonomy" id="586526"/>
    <lineage>
        <taxon>Eukaryota</taxon>
        <taxon>Viridiplantae</taxon>
        <taxon>Streptophyta</taxon>
        <taxon>Embryophyta</taxon>
        <taxon>Tracheophyta</taxon>
        <taxon>Spermatophyta</taxon>
        <taxon>Magnoliopsida</taxon>
        <taxon>eudicotyledons</taxon>
        <taxon>Gunneridae</taxon>
        <taxon>Pentapetalae</taxon>
        <taxon>rosids</taxon>
        <taxon>malvids</taxon>
        <taxon>Brassicales</taxon>
        <taxon>Brassicaceae</taxon>
        <taxon>Arabideae</taxon>
        <taxon>Arabis</taxon>
    </lineage>
</organism>
<protein>
    <submittedName>
        <fullName evidence="2">Uncharacterized protein</fullName>
    </submittedName>
</protein>
<reference evidence="2" key="1">
    <citation type="submission" date="2019-07" db="EMBL/GenBank/DDBJ databases">
        <authorList>
            <person name="Dittberner H."/>
        </authorList>
    </citation>
    <scope>NUCLEOTIDE SEQUENCE [LARGE SCALE GENOMIC DNA]</scope>
</reference>
<name>A0A565APH2_9BRAS</name>
<gene>
    <name evidence="2" type="ORF">ANE_LOCUS1238</name>
</gene>
<sequence length="160" mass="17161">MISKARITPGGSLVRQKNKEERRYRCSSNSCTVRVSGTSGDGKDKLFESRMANLWKSIKGAQRKEKESQPALAETWPARATTTMAVPEVGLEGVILPLKGMFNGSGPLVGKSKDVAVGLNGARGSEKPKKPSFSRTAPSSGENSKKLQDPVVGEKLPAIY</sequence>
<proteinExistence type="predicted"/>
<evidence type="ECO:0000256" key="1">
    <source>
        <dbReference type="SAM" id="MobiDB-lite"/>
    </source>
</evidence>
<dbReference type="EMBL" id="CABITT030000001">
    <property type="protein sequence ID" value="VVA90793.1"/>
    <property type="molecule type" value="Genomic_DNA"/>
</dbReference>
<comment type="caution">
    <text evidence="2">The sequence shown here is derived from an EMBL/GenBank/DDBJ whole genome shotgun (WGS) entry which is preliminary data.</text>
</comment>
<dbReference type="Proteomes" id="UP000489600">
    <property type="component" value="Unassembled WGS sequence"/>
</dbReference>
<feature type="compositionally biased region" description="Polar residues" evidence="1">
    <location>
        <begin position="133"/>
        <end position="142"/>
    </location>
</feature>
<feature type="region of interest" description="Disordered" evidence="1">
    <location>
        <begin position="119"/>
        <end position="160"/>
    </location>
</feature>
<keyword evidence="3" id="KW-1185">Reference proteome</keyword>
<accession>A0A565APH2</accession>
<feature type="region of interest" description="Disordered" evidence="1">
    <location>
        <begin position="1"/>
        <end position="21"/>
    </location>
</feature>